<dbReference type="Proteomes" id="UP000023464">
    <property type="component" value="Unassembled WGS sequence"/>
</dbReference>
<feature type="binding site" evidence="6 8">
    <location>
        <position position="62"/>
    </location>
    <ligand>
        <name>substrate</name>
    </ligand>
</feature>
<dbReference type="InterPro" id="IPR013078">
    <property type="entry name" value="His_Pase_superF_clade-1"/>
</dbReference>
<dbReference type="InterPro" id="IPR029033">
    <property type="entry name" value="His_PPase_superfam"/>
</dbReference>
<keyword evidence="5 6" id="KW-0413">Isomerase</keyword>
<evidence type="ECO:0000313" key="11">
    <source>
        <dbReference type="EMBL" id="EYU14365.1"/>
    </source>
</evidence>
<dbReference type="GO" id="GO:0004619">
    <property type="term" value="F:phosphoglycerate mutase activity"/>
    <property type="evidence" value="ECO:0007669"/>
    <property type="project" value="UniProtKB-UniRule"/>
</dbReference>
<keyword evidence="4 6" id="KW-0324">Glycolysis</keyword>
<evidence type="ECO:0000256" key="1">
    <source>
        <dbReference type="ARBA" id="ARBA00000380"/>
    </source>
</evidence>
<dbReference type="NCBIfam" id="TIGR01258">
    <property type="entry name" value="pgm_1"/>
    <property type="match status" value="1"/>
</dbReference>
<dbReference type="EMBL" id="JFGV01000049">
    <property type="protein sequence ID" value="EYU14365.1"/>
    <property type="molecule type" value="Genomic_DNA"/>
</dbReference>
<dbReference type="Gene3D" id="3.40.50.1240">
    <property type="entry name" value="Phosphoglycerate mutase-like"/>
    <property type="match status" value="1"/>
</dbReference>
<evidence type="ECO:0000256" key="3">
    <source>
        <dbReference type="ARBA" id="ARBA00022432"/>
    </source>
</evidence>
<sequence length="250" mass="28372">MAVTKLVLVRHGESEWNKENRFTGWTDVALSEKGRAEAQQAGQLLKEEGFVFDFAYTSVLKRAIHTLWNILDQVDQQWLPVEKSWKLNERHYGALQGLDKSETAAKYGDDQVKLWRRGFAITPPDLTKDDERFPGHDPRYANLKPEELPVTESLATTIERVIPYWEEVIKPRVAQGEKVIIAAHGNSLRALVKYLDNMSEEAILELNIPTAVPLVYEFDENMKPIKHYYLGNADEIAAKAAAVANQGKAK</sequence>
<dbReference type="GO" id="GO:0006096">
    <property type="term" value="P:glycolytic process"/>
    <property type="evidence" value="ECO:0007669"/>
    <property type="project" value="UniProtKB-UniRule"/>
</dbReference>
<dbReference type="PATRIC" id="fig|1393736.3.peg.3184"/>
<dbReference type="NCBIfam" id="NF010713">
    <property type="entry name" value="PRK14115.1"/>
    <property type="match status" value="1"/>
</dbReference>
<name>A0A022PIN1_9GAMM</name>
<feature type="binding site" evidence="6 8">
    <location>
        <begin position="10"/>
        <end position="17"/>
    </location>
    <ligand>
        <name>substrate</name>
    </ligand>
</feature>
<evidence type="ECO:0000256" key="10">
    <source>
        <dbReference type="RuleBase" id="RU004512"/>
    </source>
</evidence>
<evidence type="ECO:0000256" key="8">
    <source>
        <dbReference type="PIRSR" id="PIRSR613078-2"/>
    </source>
</evidence>
<dbReference type="PANTHER" id="PTHR11931">
    <property type="entry name" value="PHOSPHOGLYCERATE MUTASE"/>
    <property type="match status" value="1"/>
</dbReference>
<gene>
    <name evidence="6" type="primary">gpmA</name>
    <name evidence="11" type="ORF">BA1DRAFT_03110</name>
</gene>
<comment type="catalytic activity">
    <reaction evidence="1 6 10">
        <text>(2R)-2-phosphoglycerate = (2R)-3-phosphoglycerate</text>
        <dbReference type="Rhea" id="RHEA:15901"/>
        <dbReference type="ChEBI" id="CHEBI:58272"/>
        <dbReference type="ChEBI" id="CHEBI:58289"/>
        <dbReference type="EC" id="5.4.2.11"/>
    </reaction>
</comment>
<protein>
    <recommendedName>
        <fullName evidence="6 10">2,3-bisphosphoglycerate-dependent phosphoglycerate mutase</fullName>
        <shortName evidence="6">BPG-dependent PGAM</shortName>
        <shortName evidence="6">PGAM</shortName>
        <shortName evidence="6">Phosphoglyceromutase</shortName>
        <shortName evidence="6">dPGM</shortName>
        <ecNumber evidence="6 10">5.4.2.11</ecNumber>
    </recommendedName>
</protein>
<dbReference type="EC" id="5.4.2.11" evidence="6 10"/>
<feature type="binding site" evidence="6 8">
    <location>
        <begin position="89"/>
        <end position="92"/>
    </location>
    <ligand>
        <name>substrate</name>
    </ligand>
</feature>
<dbReference type="UniPathway" id="UPA00109">
    <property type="reaction ID" value="UER00186"/>
</dbReference>
<evidence type="ECO:0000256" key="6">
    <source>
        <dbReference type="HAMAP-Rule" id="MF_01039"/>
    </source>
</evidence>
<dbReference type="InterPro" id="IPR001345">
    <property type="entry name" value="PG/BPGM_mutase_AS"/>
</dbReference>
<dbReference type="FunFam" id="3.40.50.1240:FF:000003">
    <property type="entry name" value="2,3-bisphosphoglycerate-dependent phosphoglycerate mutase"/>
    <property type="match status" value="1"/>
</dbReference>
<comment type="pathway">
    <text evidence="6 10">Carbohydrate degradation; glycolysis; pyruvate from D-glyceraldehyde 3-phosphate: step 3/5.</text>
</comment>
<evidence type="ECO:0000256" key="9">
    <source>
        <dbReference type="PIRSR" id="PIRSR613078-3"/>
    </source>
</evidence>
<dbReference type="SMART" id="SM00855">
    <property type="entry name" value="PGAM"/>
    <property type="match status" value="1"/>
</dbReference>
<evidence type="ECO:0000256" key="5">
    <source>
        <dbReference type="ARBA" id="ARBA00023235"/>
    </source>
</evidence>
<keyword evidence="12" id="KW-1185">Reference proteome</keyword>
<dbReference type="PIRSF" id="PIRSF000709">
    <property type="entry name" value="6PFK_2-Ptase"/>
    <property type="match status" value="1"/>
</dbReference>
<feature type="active site" description="Proton donor/acceptor" evidence="6 7">
    <location>
        <position position="89"/>
    </location>
</feature>
<feature type="binding site" evidence="6 8">
    <location>
        <begin position="23"/>
        <end position="24"/>
    </location>
    <ligand>
        <name>substrate</name>
    </ligand>
</feature>
<feature type="binding site" evidence="6 8">
    <location>
        <position position="100"/>
    </location>
    <ligand>
        <name>substrate</name>
    </ligand>
</feature>
<organism evidence="11 12">
    <name type="scientific">Photorhabdus aegyptia</name>
    <dbReference type="NCBI Taxonomy" id="2805098"/>
    <lineage>
        <taxon>Bacteria</taxon>
        <taxon>Pseudomonadati</taxon>
        <taxon>Pseudomonadota</taxon>
        <taxon>Gammaproteobacteria</taxon>
        <taxon>Enterobacterales</taxon>
        <taxon>Morganellaceae</taxon>
        <taxon>Photorhabdus</taxon>
    </lineage>
</organism>
<accession>A0A022PIN1</accession>
<reference evidence="11 12" key="1">
    <citation type="submission" date="2014-03" db="EMBL/GenBank/DDBJ databases">
        <title>Draft Genome of Photorhabdus luminescens BA1, an Egyptian Isolate.</title>
        <authorList>
            <person name="Ghazal S."/>
            <person name="Hurst S.G.IV."/>
            <person name="Morris K."/>
            <person name="Thomas K."/>
            <person name="Tisa L.S."/>
        </authorList>
    </citation>
    <scope>NUCLEOTIDE SEQUENCE [LARGE SCALE GENOMIC DNA]</scope>
    <source>
        <strain evidence="11 12">BA1</strain>
    </source>
</reference>
<dbReference type="GO" id="GO:0006094">
    <property type="term" value="P:gluconeogenesis"/>
    <property type="evidence" value="ECO:0007669"/>
    <property type="project" value="UniProtKB-UniRule"/>
</dbReference>
<dbReference type="AlphaFoldDB" id="A0A022PIN1"/>
<comment type="function">
    <text evidence="6 10">Catalyzes the interconversion of 2-phosphoglycerate and 3-phosphoglycerate.</text>
</comment>
<comment type="similarity">
    <text evidence="2 6">Belongs to the phosphoglycerate mutase family. BPG-dependent PGAM subfamily.</text>
</comment>
<evidence type="ECO:0000256" key="4">
    <source>
        <dbReference type="ARBA" id="ARBA00023152"/>
    </source>
</evidence>
<evidence type="ECO:0000256" key="2">
    <source>
        <dbReference type="ARBA" id="ARBA00006717"/>
    </source>
</evidence>
<comment type="caution">
    <text evidence="11">The sequence shown here is derived from an EMBL/GenBank/DDBJ whole genome shotgun (WGS) entry which is preliminary data.</text>
</comment>
<dbReference type="HAMAP" id="MF_01039">
    <property type="entry name" value="PGAM_GpmA"/>
    <property type="match status" value="1"/>
</dbReference>
<feature type="active site" description="Tele-phosphohistidine intermediate" evidence="6 7">
    <location>
        <position position="11"/>
    </location>
</feature>
<dbReference type="Pfam" id="PF00300">
    <property type="entry name" value="His_Phos_1"/>
    <property type="match status" value="2"/>
</dbReference>
<feature type="site" description="Transition state stabilizer" evidence="6 9">
    <location>
        <position position="184"/>
    </location>
</feature>
<proteinExistence type="inferred from homology"/>
<keyword evidence="3 6" id="KW-0312">Gluconeogenesis</keyword>
<evidence type="ECO:0000313" key="12">
    <source>
        <dbReference type="Proteomes" id="UP000023464"/>
    </source>
</evidence>
<dbReference type="SUPFAM" id="SSF53254">
    <property type="entry name" value="Phosphoglycerate mutase-like"/>
    <property type="match status" value="1"/>
</dbReference>
<dbReference type="InterPro" id="IPR005952">
    <property type="entry name" value="Phosphogly_mut1"/>
</dbReference>
<dbReference type="PROSITE" id="PS00175">
    <property type="entry name" value="PG_MUTASE"/>
    <property type="match status" value="1"/>
</dbReference>
<comment type="subunit">
    <text evidence="6">Homodimer.</text>
</comment>
<dbReference type="CDD" id="cd07067">
    <property type="entry name" value="HP_PGM_like"/>
    <property type="match status" value="1"/>
</dbReference>
<feature type="binding site" evidence="6 8">
    <location>
        <begin position="116"/>
        <end position="117"/>
    </location>
    <ligand>
        <name>substrate</name>
    </ligand>
</feature>
<feature type="binding site" evidence="6 8">
    <location>
        <begin position="185"/>
        <end position="186"/>
    </location>
    <ligand>
        <name>substrate</name>
    </ligand>
</feature>
<dbReference type="RefSeq" id="WP_036780678.1">
    <property type="nucleotide sequence ID" value="NZ_CAWLTM010000066.1"/>
</dbReference>
<evidence type="ECO:0000256" key="7">
    <source>
        <dbReference type="PIRSR" id="PIRSR613078-1"/>
    </source>
</evidence>